<dbReference type="EMBL" id="JAUJYN010000006">
    <property type="protein sequence ID" value="KAK1269179.1"/>
    <property type="molecule type" value="Genomic_DNA"/>
</dbReference>
<protein>
    <submittedName>
        <fullName evidence="1">L-type lectin-domain containing receptor kinase IX.2</fullName>
    </submittedName>
</protein>
<organism evidence="1 2">
    <name type="scientific">Acorus gramineus</name>
    <name type="common">Dwarf sweet flag</name>
    <dbReference type="NCBI Taxonomy" id="55184"/>
    <lineage>
        <taxon>Eukaryota</taxon>
        <taxon>Viridiplantae</taxon>
        <taxon>Streptophyta</taxon>
        <taxon>Embryophyta</taxon>
        <taxon>Tracheophyta</taxon>
        <taxon>Spermatophyta</taxon>
        <taxon>Magnoliopsida</taxon>
        <taxon>Liliopsida</taxon>
        <taxon>Acoraceae</taxon>
        <taxon>Acorus</taxon>
    </lineage>
</organism>
<accession>A0AAV9AZ16</accession>
<dbReference type="Proteomes" id="UP001179952">
    <property type="component" value="Unassembled WGS sequence"/>
</dbReference>
<evidence type="ECO:0000313" key="2">
    <source>
        <dbReference type="Proteomes" id="UP001179952"/>
    </source>
</evidence>
<evidence type="ECO:0000313" key="1">
    <source>
        <dbReference type="EMBL" id="KAK1269179.1"/>
    </source>
</evidence>
<keyword evidence="1" id="KW-0418">Kinase</keyword>
<keyword evidence="1" id="KW-0675">Receptor</keyword>
<keyword evidence="1" id="KW-0808">Transferase</keyword>
<name>A0AAV9AZ16_ACOGR</name>
<proteinExistence type="predicted"/>
<reference evidence="1" key="1">
    <citation type="journal article" date="2023" name="Nat. Commun.">
        <title>Diploid and tetraploid genomes of Acorus and the evolution of monocots.</title>
        <authorList>
            <person name="Ma L."/>
            <person name="Liu K.W."/>
            <person name="Li Z."/>
            <person name="Hsiao Y.Y."/>
            <person name="Qi Y."/>
            <person name="Fu T."/>
            <person name="Tang G.D."/>
            <person name="Zhang D."/>
            <person name="Sun W.H."/>
            <person name="Liu D.K."/>
            <person name="Li Y."/>
            <person name="Chen G.Z."/>
            <person name="Liu X.D."/>
            <person name="Liao X.Y."/>
            <person name="Jiang Y.T."/>
            <person name="Yu X."/>
            <person name="Hao Y."/>
            <person name="Huang J."/>
            <person name="Zhao X.W."/>
            <person name="Ke S."/>
            <person name="Chen Y.Y."/>
            <person name="Wu W.L."/>
            <person name="Hsu J.L."/>
            <person name="Lin Y.F."/>
            <person name="Huang M.D."/>
            <person name="Li C.Y."/>
            <person name="Huang L."/>
            <person name="Wang Z.W."/>
            <person name="Zhao X."/>
            <person name="Zhong W.Y."/>
            <person name="Peng D.H."/>
            <person name="Ahmad S."/>
            <person name="Lan S."/>
            <person name="Zhang J.S."/>
            <person name="Tsai W.C."/>
            <person name="Van de Peer Y."/>
            <person name="Liu Z.J."/>
        </authorList>
    </citation>
    <scope>NUCLEOTIDE SEQUENCE</scope>
    <source>
        <strain evidence="1">SCP</strain>
    </source>
</reference>
<reference evidence="1" key="2">
    <citation type="submission" date="2023-06" db="EMBL/GenBank/DDBJ databases">
        <authorList>
            <person name="Ma L."/>
            <person name="Liu K.-W."/>
            <person name="Li Z."/>
            <person name="Hsiao Y.-Y."/>
            <person name="Qi Y."/>
            <person name="Fu T."/>
            <person name="Tang G."/>
            <person name="Zhang D."/>
            <person name="Sun W.-H."/>
            <person name="Liu D.-K."/>
            <person name="Li Y."/>
            <person name="Chen G.-Z."/>
            <person name="Liu X.-D."/>
            <person name="Liao X.-Y."/>
            <person name="Jiang Y.-T."/>
            <person name="Yu X."/>
            <person name="Hao Y."/>
            <person name="Huang J."/>
            <person name="Zhao X.-W."/>
            <person name="Ke S."/>
            <person name="Chen Y.-Y."/>
            <person name="Wu W.-L."/>
            <person name="Hsu J.-L."/>
            <person name="Lin Y.-F."/>
            <person name="Huang M.-D."/>
            <person name="Li C.-Y."/>
            <person name="Huang L."/>
            <person name="Wang Z.-W."/>
            <person name="Zhao X."/>
            <person name="Zhong W.-Y."/>
            <person name="Peng D.-H."/>
            <person name="Ahmad S."/>
            <person name="Lan S."/>
            <person name="Zhang J.-S."/>
            <person name="Tsai W.-C."/>
            <person name="Van De Peer Y."/>
            <person name="Liu Z.-J."/>
        </authorList>
    </citation>
    <scope>NUCLEOTIDE SEQUENCE</scope>
    <source>
        <strain evidence="1">SCP</strain>
        <tissue evidence="1">Leaves</tissue>
    </source>
</reference>
<gene>
    <name evidence="1" type="ORF">QJS04_geneDACA006483</name>
</gene>
<dbReference type="AlphaFoldDB" id="A0AAV9AZ16"/>
<comment type="caution">
    <text evidence="1">The sequence shown here is derived from an EMBL/GenBank/DDBJ whole genome shotgun (WGS) entry which is preliminary data.</text>
</comment>
<sequence>MFEAADKRLDKEFNEAEMERLMVVGLWYGARTLRPTIRQAINVLNFEAALPVLPSKMAVSTYYAPPMDFNGFSYTTSGMTSIGTTNSSMQTVCLVGVIWKSFVAVTFS</sequence>
<dbReference type="GO" id="GO:0016301">
    <property type="term" value="F:kinase activity"/>
    <property type="evidence" value="ECO:0007669"/>
    <property type="project" value="UniProtKB-KW"/>
</dbReference>
<keyword evidence="2" id="KW-1185">Reference proteome</keyword>